<sequence length="152" mass="17238">MPPTTPTHPALQYDHQANNKGDTDIYGRGTLTRRREGQYPSTRPSSACHPPSNDAPTHHHEWGREDRGYPTTRTPQIDTHSHTTHSVANSTRHDRNTHQYCTGMGRARAAPRPRWISSSTHRRHSTHHTRGETDTIHSSTHSVHVHTTNEQS</sequence>
<organism evidence="2">
    <name type="scientific">Siphoviridae sp. ctQ091</name>
    <dbReference type="NCBI Taxonomy" id="2825490"/>
    <lineage>
        <taxon>Viruses</taxon>
        <taxon>Duplodnaviria</taxon>
        <taxon>Heunggongvirae</taxon>
        <taxon>Uroviricota</taxon>
        <taxon>Caudoviricetes</taxon>
    </lineage>
</organism>
<reference evidence="2" key="1">
    <citation type="journal article" date="2021" name="Proc. Natl. Acad. Sci. U.S.A.">
        <title>A Catalog of Tens of Thousands of Viruses from Human Metagenomes Reveals Hidden Associations with Chronic Diseases.</title>
        <authorList>
            <person name="Tisza M.J."/>
            <person name="Buck C.B."/>
        </authorList>
    </citation>
    <scope>NUCLEOTIDE SEQUENCE</scope>
    <source>
        <strain evidence="2">CtQ091</strain>
    </source>
</reference>
<feature type="compositionally biased region" description="Low complexity" evidence="1">
    <location>
        <begin position="106"/>
        <end position="119"/>
    </location>
</feature>
<proteinExistence type="predicted"/>
<protein>
    <submittedName>
        <fullName evidence="2">Uncharacterized protein</fullName>
    </submittedName>
</protein>
<feature type="region of interest" description="Disordered" evidence="1">
    <location>
        <begin position="1"/>
        <end position="152"/>
    </location>
</feature>
<feature type="compositionally biased region" description="Basic and acidic residues" evidence="1">
    <location>
        <begin position="56"/>
        <end position="68"/>
    </location>
</feature>
<evidence type="ECO:0000313" key="2">
    <source>
        <dbReference type="EMBL" id="DAD98041.1"/>
    </source>
</evidence>
<feature type="compositionally biased region" description="Low complexity" evidence="1">
    <location>
        <begin position="137"/>
        <end position="152"/>
    </location>
</feature>
<name>A0A8S5NTM6_9CAUD</name>
<accession>A0A8S5NTM6</accession>
<dbReference type="EMBL" id="BK015252">
    <property type="protein sequence ID" value="DAD98041.1"/>
    <property type="molecule type" value="Genomic_DNA"/>
</dbReference>
<evidence type="ECO:0000256" key="1">
    <source>
        <dbReference type="SAM" id="MobiDB-lite"/>
    </source>
</evidence>
<feature type="compositionally biased region" description="Polar residues" evidence="1">
    <location>
        <begin position="71"/>
        <end position="90"/>
    </location>
</feature>